<dbReference type="Pfam" id="PF05751">
    <property type="entry name" value="FixH"/>
    <property type="match status" value="1"/>
</dbReference>
<sequence>MTTLAIETFDGLDQQDAYRKGRDYNQVLAEQRAEAALGWSTQITSRIADPARRTVELTLSVAGARGGAVLGLVIEGTLKRPTNAALDTPIAFTPLGAGRYLAQVTLPAWGAGAWRSARAKAVRMPASPRTC</sequence>
<proteinExistence type="predicted"/>
<dbReference type="Proteomes" id="UP000298714">
    <property type="component" value="Chromosome"/>
</dbReference>
<dbReference type="KEGG" id="hgn:E6W36_14090"/>
<dbReference type="AlphaFoldDB" id="A0A4D7C972"/>
<accession>A0A4D7C972</accession>
<dbReference type="EMBL" id="CP039704">
    <property type="protein sequence ID" value="QCI80228.1"/>
    <property type="molecule type" value="Genomic_DNA"/>
</dbReference>
<evidence type="ECO:0000313" key="1">
    <source>
        <dbReference type="EMBL" id="QCI80228.1"/>
    </source>
</evidence>
<protein>
    <submittedName>
        <fullName evidence="1">Uncharacterized protein</fullName>
    </submittedName>
</protein>
<reference evidence="2" key="1">
    <citation type="submission" date="2019-04" db="EMBL/GenBank/DDBJ databases">
        <title>Complete genome sequence of Sphingomonas sp. W1-2-3.</title>
        <authorList>
            <person name="Im W.T."/>
        </authorList>
    </citation>
    <scope>NUCLEOTIDE SEQUENCE [LARGE SCALE GENOMIC DNA]</scope>
    <source>
        <strain evidence="2">W1-2-3</strain>
    </source>
</reference>
<dbReference type="InterPro" id="IPR008620">
    <property type="entry name" value="FixH"/>
</dbReference>
<organism evidence="1 2">
    <name type="scientific">Hankyongella ginsenosidimutans</name>
    <dbReference type="NCBI Taxonomy" id="1763828"/>
    <lineage>
        <taxon>Bacteria</taxon>
        <taxon>Pseudomonadati</taxon>
        <taxon>Pseudomonadota</taxon>
        <taxon>Alphaproteobacteria</taxon>
        <taxon>Sphingomonadales</taxon>
        <taxon>Sphingomonadaceae</taxon>
        <taxon>Hankyongella</taxon>
    </lineage>
</organism>
<name>A0A4D7C972_9SPHN</name>
<keyword evidence="2" id="KW-1185">Reference proteome</keyword>
<gene>
    <name evidence="1" type="ORF">E6W36_14090</name>
</gene>
<evidence type="ECO:0000313" key="2">
    <source>
        <dbReference type="Proteomes" id="UP000298714"/>
    </source>
</evidence>